<proteinExistence type="predicted"/>
<organism evidence="2 3">
    <name type="scientific">Solanum bulbocastanum</name>
    <name type="common">Wild potato</name>
    <dbReference type="NCBI Taxonomy" id="147425"/>
    <lineage>
        <taxon>Eukaryota</taxon>
        <taxon>Viridiplantae</taxon>
        <taxon>Streptophyta</taxon>
        <taxon>Embryophyta</taxon>
        <taxon>Tracheophyta</taxon>
        <taxon>Spermatophyta</taxon>
        <taxon>Magnoliopsida</taxon>
        <taxon>eudicotyledons</taxon>
        <taxon>Gunneridae</taxon>
        <taxon>Pentapetalae</taxon>
        <taxon>asterids</taxon>
        <taxon>lamiids</taxon>
        <taxon>Solanales</taxon>
        <taxon>Solanaceae</taxon>
        <taxon>Solanoideae</taxon>
        <taxon>Solaneae</taxon>
        <taxon>Solanum</taxon>
    </lineage>
</organism>
<keyword evidence="1" id="KW-1133">Transmembrane helix</keyword>
<reference evidence="2 3" key="1">
    <citation type="submission" date="2024-02" db="EMBL/GenBank/DDBJ databases">
        <title>de novo genome assembly of Solanum bulbocastanum strain 11H21.</title>
        <authorList>
            <person name="Hosaka A.J."/>
        </authorList>
    </citation>
    <scope>NUCLEOTIDE SEQUENCE [LARGE SCALE GENOMIC DNA]</scope>
    <source>
        <tissue evidence="2">Young leaves</tissue>
    </source>
</reference>
<evidence type="ECO:0000313" key="3">
    <source>
        <dbReference type="Proteomes" id="UP001371456"/>
    </source>
</evidence>
<keyword evidence="3" id="KW-1185">Reference proteome</keyword>
<keyword evidence="1" id="KW-0812">Transmembrane</keyword>
<gene>
    <name evidence="2" type="ORF">RDI58_005317</name>
</gene>
<evidence type="ECO:0000313" key="2">
    <source>
        <dbReference type="EMBL" id="KAK6797615.1"/>
    </source>
</evidence>
<dbReference type="EMBL" id="JBANQN010000002">
    <property type="protein sequence ID" value="KAK6797615.1"/>
    <property type="molecule type" value="Genomic_DNA"/>
</dbReference>
<dbReference type="AlphaFoldDB" id="A0AAN8U0L3"/>
<comment type="caution">
    <text evidence="2">The sequence shown here is derived from an EMBL/GenBank/DDBJ whole genome shotgun (WGS) entry which is preliminary data.</text>
</comment>
<keyword evidence="1" id="KW-0472">Membrane</keyword>
<sequence>MVVPIILICVATGIISTFVFHEHRCRKVFVGSMGLVASIAMYASPLVVVSPNLVGTPLCILQLILYFKYRKNPVKELEPQKWPNLEYKDDKLKQEFKLEEKKDQSMLVVTENLSTKT</sequence>
<feature type="transmembrane region" description="Helical" evidence="1">
    <location>
        <begin position="5"/>
        <end position="21"/>
    </location>
</feature>
<dbReference type="Proteomes" id="UP001371456">
    <property type="component" value="Unassembled WGS sequence"/>
</dbReference>
<feature type="transmembrane region" description="Helical" evidence="1">
    <location>
        <begin position="28"/>
        <end position="47"/>
    </location>
</feature>
<accession>A0AAN8U0L3</accession>
<protein>
    <submittedName>
        <fullName evidence="2">Uncharacterized protein</fullName>
    </submittedName>
</protein>
<evidence type="ECO:0000256" key="1">
    <source>
        <dbReference type="SAM" id="Phobius"/>
    </source>
</evidence>
<name>A0AAN8U0L3_SOLBU</name>